<dbReference type="CDD" id="cd01310">
    <property type="entry name" value="TatD_DNAse"/>
    <property type="match status" value="1"/>
</dbReference>
<protein>
    <submittedName>
        <fullName evidence="4">YchF/TatD family DNA exonuclease</fullName>
    </submittedName>
</protein>
<dbReference type="PANTHER" id="PTHR46124:SF2">
    <property type="entry name" value="D-AMINOACYL-TRNA DEACYLASE"/>
    <property type="match status" value="1"/>
</dbReference>
<keyword evidence="4" id="KW-0269">Exonuclease</keyword>
<dbReference type="InterPro" id="IPR015991">
    <property type="entry name" value="TatD/YcfH-like"/>
</dbReference>
<dbReference type="PIRSF" id="PIRSF005902">
    <property type="entry name" value="DNase_TatD"/>
    <property type="match status" value="1"/>
</dbReference>
<name>A0ABY3FCT3_9GAMM</name>
<dbReference type="Pfam" id="PF01026">
    <property type="entry name" value="TatD_DNase"/>
    <property type="match status" value="1"/>
</dbReference>
<dbReference type="Gene3D" id="3.20.20.140">
    <property type="entry name" value="Metal-dependent hydrolases"/>
    <property type="match status" value="1"/>
</dbReference>
<gene>
    <name evidence="4" type="ORF">FQP85_14885</name>
</gene>
<evidence type="ECO:0000256" key="2">
    <source>
        <dbReference type="ARBA" id="ARBA00022723"/>
    </source>
</evidence>
<keyword evidence="4" id="KW-0540">Nuclease</keyword>
<dbReference type="PANTHER" id="PTHR46124">
    <property type="entry name" value="D-AMINOACYL-TRNA DEACYLASE"/>
    <property type="match status" value="1"/>
</dbReference>
<evidence type="ECO:0000313" key="4">
    <source>
        <dbReference type="EMBL" id="TVU81997.1"/>
    </source>
</evidence>
<dbReference type="Proteomes" id="UP000317938">
    <property type="component" value="Unassembled WGS sequence"/>
</dbReference>
<evidence type="ECO:0000256" key="3">
    <source>
        <dbReference type="ARBA" id="ARBA00022801"/>
    </source>
</evidence>
<dbReference type="GO" id="GO:0004527">
    <property type="term" value="F:exonuclease activity"/>
    <property type="evidence" value="ECO:0007669"/>
    <property type="project" value="UniProtKB-KW"/>
</dbReference>
<dbReference type="PROSITE" id="PS01090">
    <property type="entry name" value="TATD_2"/>
    <property type="match status" value="1"/>
</dbReference>
<dbReference type="InterPro" id="IPR018228">
    <property type="entry name" value="DNase_TatD-rel_CS"/>
</dbReference>
<organism evidence="4 5">
    <name type="scientific">Pseudoalteromonas neustonica</name>
    <dbReference type="NCBI Taxonomy" id="1840331"/>
    <lineage>
        <taxon>Bacteria</taxon>
        <taxon>Pseudomonadati</taxon>
        <taxon>Pseudomonadota</taxon>
        <taxon>Gammaproteobacteria</taxon>
        <taxon>Alteromonadales</taxon>
        <taxon>Pseudoalteromonadaceae</taxon>
        <taxon>Pseudoalteromonas</taxon>
    </lineage>
</organism>
<dbReference type="RefSeq" id="WP_145240063.1">
    <property type="nucleotide sequence ID" value="NZ_VNFF01000014.1"/>
</dbReference>
<comment type="similarity">
    <text evidence="1">Belongs to the metallo-dependent hydrolases superfamily. TatD-type hydrolase family.</text>
</comment>
<evidence type="ECO:0000256" key="1">
    <source>
        <dbReference type="ARBA" id="ARBA00009275"/>
    </source>
</evidence>
<keyword evidence="3" id="KW-0378">Hydrolase</keyword>
<comment type="caution">
    <text evidence="4">The sequence shown here is derived from an EMBL/GenBank/DDBJ whole genome shotgun (WGS) entry which is preliminary data.</text>
</comment>
<proteinExistence type="inferred from homology"/>
<evidence type="ECO:0000313" key="5">
    <source>
        <dbReference type="Proteomes" id="UP000317938"/>
    </source>
</evidence>
<dbReference type="InterPro" id="IPR032466">
    <property type="entry name" value="Metal_Hydrolase"/>
</dbReference>
<reference evidence="4 5" key="1">
    <citation type="submission" date="2019-07" db="EMBL/GenBank/DDBJ databases">
        <title>Diversity of Bacteria from Kongsfjorden, Arctic.</title>
        <authorList>
            <person name="Yu Y."/>
        </authorList>
    </citation>
    <scope>NUCLEOTIDE SEQUENCE [LARGE SCALE GENOMIC DNA]</scope>
    <source>
        <strain evidence="4 5">SM1927</strain>
    </source>
</reference>
<sequence>MTTSLIDAGVNLTNHQFDAQHSAIITRAKAQNVSQMLLIGCDINSSQQALHLAQQYHLLATAGVHPHDAKSADEKLEIQLCALAANPEIVAIGECGLDYNRDFSPRETQRSVLHRQLALAVELNLPVYLHERDASEDMLAILQQYSVRGVLHCFTGDQHALEQYLSLGLYIGITGWVCDERRGKSLQQLVPMLPLERLLIETDAPFLIPRSLTPKPKSHRNEPSYLPHICQTIASLKGLEFATVAKQTTLNFQQLFNHKG</sequence>
<dbReference type="NCBIfam" id="TIGR00010">
    <property type="entry name" value="YchF/TatD family DNA exonuclease"/>
    <property type="match status" value="1"/>
</dbReference>
<dbReference type="InterPro" id="IPR001130">
    <property type="entry name" value="TatD-like"/>
</dbReference>
<dbReference type="EMBL" id="VNFF01000014">
    <property type="protein sequence ID" value="TVU81997.1"/>
    <property type="molecule type" value="Genomic_DNA"/>
</dbReference>
<accession>A0ABY3FCT3</accession>
<keyword evidence="5" id="KW-1185">Reference proteome</keyword>
<keyword evidence="2" id="KW-0479">Metal-binding</keyword>
<dbReference type="PROSITE" id="PS01091">
    <property type="entry name" value="TATD_3"/>
    <property type="match status" value="1"/>
</dbReference>
<dbReference type="SUPFAM" id="SSF51556">
    <property type="entry name" value="Metallo-dependent hydrolases"/>
    <property type="match status" value="1"/>
</dbReference>